<dbReference type="SUPFAM" id="SSF52058">
    <property type="entry name" value="L domain-like"/>
    <property type="match status" value="2"/>
</dbReference>
<feature type="signal peptide" evidence="6">
    <location>
        <begin position="1"/>
        <end position="26"/>
    </location>
</feature>
<dbReference type="Pfam" id="PF00560">
    <property type="entry name" value="LRR_1"/>
    <property type="match status" value="1"/>
</dbReference>
<dbReference type="PANTHER" id="PTHR24373">
    <property type="entry name" value="SLIT RELATED LEUCINE-RICH REPEAT NEURONAL PROTEIN"/>
    <property type="match status" value="1"/>
</dbReference>
<organism evidence="7 10">
    <name type="scientific">Petromyzon marinus</name>
    <name type="common">Sea lamprey</name>
    <dbReference type="NCBI Taxonomy" id="7757"/>
    <lineage>
        <taxon>Eukaryota</taxon>
        <taxon>Metazoa</taxon>
        <taxon>Chordata</taxon>
        <taxon>Craniata</taxon>
        <taxon>Vertebrata</taxon>
        <taxon>Cyclostomata</taxon>
        <taxon>Hyperoartia</taxon>
        <taxon>Petromyzontiformes</taxon>
        <taxon>Petromyzontidae</taxon>
        <taxon>Petromyzon</taxon>
    </lineage>
</organism>
<dbReference type="GO" id="GO:0005615">
    <property type="term" value="C:extracellular space"/>
    <property type="evidence" value="ECO:0007669"/>
    <property type="project" value="TreeGrafter"/>
</dbReference>
<evidence type="ECO:0000313" key="9">
    <source>
        <dbReference type="RefSeq" id="XP_032827873.1"/>
    </source>
</evidence>
<feature type="transmembrane region" description="Helical" evidence="5">
    <location>
        <begin position="755"/>
        <end position="777"/>
    </location>
</feature>
<dbReference type="PRINTS" id="PR00019">
    <property type="entry name" value="LEURICHRPT"/>
</dbReference>
<keyword evidence="5" id="KW-0812">Transmembrane</keyword>
<sequence>MRREGGGTMWLVSIFLYLLVTLQGHGATFRPREDNFVTVPALDSSGCLITARHASCRHRGLSAVPSSLPGDTLQLDVSDNAIASLSAGPLGRYASLVVLTARRNGLDAVADDSFSGLRDLERLDLSENRLGSRADGGGTARSLARALSRLPGLLHLDLSRNGLRDAALGGLLAELNGSSLASLSLAGNSLRSLAPRAFASLPSLAHLDLEFNAIHSVAPGAFGSRLSRLESLSLAYNSLACVSAFGLPGLRRLNLSSNAIEHFDSDDSLGPYRLESLDLSHNRLLTFPRLPRDNVLLHLDASHNRIAFHSPAEALEFRLEVDGGGGGPPRDILAGRFLNVSDDDLSGSTFAPVSLASLRTLDLSHNAVERLPHRLLASAPALTALGLSNNCLRDLDEVFNCTLRHLETLDLSHNSLKSLGGQRSDANAARRASPWPLWASMGPSLRRLSLRDNALTRLPPSFFKELRAVEELDLSQNAVTAVCGAGPAGNRSGGGGRSRSGGSRSGRRKRHTGGGGGRFGHGRRSEECVRFTGAASLRHLDLSECRLRSLGAGAFQGTALTHLNLSSNLDMGAPDASGAPSGAGTPGTLLRGLEHTLEALDLGGSALWRWWRAVDFPSLRKLRQLDAPANNLSAVPPGVFATACQRLDVRDNALALLPADGLAALSATLLALHVSGNPFDCCAVDGWLGALDASRVDVADRGDATCVARPPPSDSRIGGGGAAAAAAVVPLRNATAEGCPPWSVVEVEDAGRSPVATLVIVSTIVVTVLGFGALLLVKPNLVPFL</sequence>
<dbReference type="InterPro" id="IPR003591">
    <property type="entry name" value="Leu-rich_rpt_typical-subtyp"/>
</dbReference>
<keyword evidence="5" id="KW-1133">Transmembrane helix</keyword>
<name>A0AAJ7U1A7_PETMA</name>
<dbReference type="SMART" id="SM00368">
    <property type="entry name" value="LRR_RI"/>
    <property type="match status" value="3"/>
</dbReference>
<evidence type="ECO:0000313" key="10">
    <source>
        <dbReference type="RefSeq" id="XP_032827874.1"/>
    </source>
</evidence>
<keyword evidence="1" id="KW-0433">Leucine-rich repeat</keyword>
<dbReference type="Pfam" id="PF13855">
    <property type="entry name" value="LRR_8"/>
    <property type="match status" value="5"/>
</dbReference>
<dbReference type="SMART" id="SM00369">
    <property type="entry name" value="LRR_TYP"/>
    <property type="match status" value="14"/>
</dbReference>
<evidence type="ECO:0000256" key="6">
    <source>
        <dbReference type="SAM" id="SignalP"/>
    </source>
</evidence>
<evidence type="ECO:0000313" key="8">
    <source>
        <dbReference type="RefSeq" id="XP_032827872.1"/>
    </source>
</evidence>
<dbReference type="Gene3D" id="3.80.10.10">
    <property type="entry name" value="Ribonuclease Inhibitor"/>
    <property type="match status" value="4"/>
</dbReference>
<feature type="chain" id="PRO_5044709433" evidence="6">
    <location>
        <begin position="27"/>
        <end position="785"/>
    </location>
</feature>
<dbReference type="GO" id="GO:0031012">
    <property type="term" value="C:extracellular matrix"/>
    <property type="evidence" value="ECO:0007669"/>
    <property type="project" value="TreeGrafter"/>
</dbReference>
<accession>A0AAJ7U1A7</accession>
<proteinExistence type="predicted"/>
<evidence type="ECO:0000256" key="4">
    <source>
        <dbReference type="SAM" id="MobiDB-lite"/>
    </source>
</evidence>
<dbReference type="RefSeq" id="XP_032827873.1">
    <property type="nucleotide sequence ID" value="XM_032971982.1"/>
</dbReference>
<evidence type="ECO:0000256" key="1">
    <source>
        <dbReference type="ARBA" id="ARBA00022614"/>
    </source>
</evidence>
<evidence type="ECO:0000256" key="5">
    <source>
        <dbReference type="SAM" id="Phobius"/>
    </source>
</evidence>
<dbReference type="CTD" id="2615"/>
<reference evidence="8 9" key="1">
    <citation type="submission" date="2025-04" db="UniProtKB">
        <authorList>
            <consortium name="RefSeq"/>
        </authorList>
    </citation>
    <scope>IDENTIFICATION</scope>
    <source>
        <tissue evidence="8 9">Sperm</tissue>
    </source>
</reference>
<dbReference type="AlphaFoldDB" id="A0AAJ7U1A7"/>
<dbReference type="PANTHER" id="PTHR24373:SF397">
    <property type="entry name" value="IG-LIKE DOMAIN-CONTAINING PROTEIN"/>
    <property type="match status" value="1"/>
</dbReference>
<dbReference type="InterPro" id="IPR050328">
    <property type="entry name" value="Dev_Immune_Receptor"/>
</dbReference>
<evidence type="ECO:0000256" key="3">
    <source>
        <dbReference type="ARBA" id="ARBA00022737"/>
    </source>
</evidence>
<keyword evidence="3" id="KW-0677">Repeat</keyword>
<gene>
    <name evidence="8 9 10" type="primary">LRRC32</name>
</gene>
<dbReference type="InterPro" id="IPR001611">
    <property type="entry name" value="Leu-rich_rpt"/>
</dbReference>
<keyword evidence="2 6" id="KW-0732">Signal</keyword>
<dbReference type="RefSeq" id="XP_032827872.1">
    <property type="nucleotide sequence ID" value="XM_032971981.1"/>
</dbReference>
<dbReference type="Proteomes" id="UP001318040">
    <property type="component" value="Chromosome 47"/>
</dbReference>
<dbReference type="SMART" id="SM00364">
    <property type="entry name" value="LRR_BAC"/>
    <property type="match status" value="6"/>
</dbReference>
<evidence type="ECO:0000256" key="2">
    <source>
        <dbReference type="ARBA" id="ARBA00022729"/>
    </source>
</evidence>
<keyword evidence="7" id="KW-1185">Reference proteome</keyword>
<protein>
    <submittedName>
        <fullName evidence="8 9">Transforming growth factor beta activator LRRC32</fullName>
    </submittedName>
</protein>
<feature type="region of interest" description="Disordered" evidence="4">
    <location>
        <begin position="485"/>
        <end position="523"/>
    </location>
</feature>
<dbReference type="KEGG" id="pmrn:116952545"/>
<dbReference type="InterPro" id="IPR032675">
    <property type="entry name" value="LRR_dom_sf"/>
</dbReference>
<evidence type="ECO:0000313" key="7">
    <source>
        <dbReference type="Proteomes" id="UP001318040"/>
    </source>
</evidence>
<dbReference type="PROSITE" id="PS51450">
    <property type="entry name" value="LRR"/>
    <property type="match status" value="4"/>
</dbReference>
<keyword evidence="5" id="KW-0472">Membrane</keyword>
<dbReference type="RefSeq" id="XP_032827874.1">
    <property type="nucleotide sequence ID" value="XM_032971983.1"/>
</dbReference>